<dbReference type="GO" id="GO:0030001">
    <property type="term" value="P:metal ion transport"/>
    <property type="evidence" value="ECO:0007669"/>
    <property type="project" value="UniProtKB-UniRule"/>
</dbReference>
<evidence type="ECO:0000259" key="10">
    <source>
        <dbReference type="Pfam" id="PF01769"/>
    </source>
</evidence>
<feature type="transmembrane region" description="Helical" evidence="9">
    <location>
        <begin position="297"/>
        <end position="321"/>
    </location>
</feature>
<dbReference type="GO" id="GO:0005886">
    <property type="term" value="C:plasma membrane"/>
    <property type="evidence" value="ECO:0007669"/>
    <property type="project" value="TreeGrafter"/>
</dbReference>
<evidence type="ECO:0000256" key="4">
    <source>
        <dbReference type="ARBA" id="ARBA00022692"/>
    </source>
</evidence>
<feature type="transmembrane region" description="Helical" evidence="9">
    <location>
        <begin position="480"/>
        <end position="503"/>
    </location>
</feature>
<dbReference type="FunFam" id="1.10.357.20:FF:000001">
    <property type="entry name" value="Solute carrier family 41 member 2"/>
    <property type="match status" value="1"/>
</dbReference>
<feature type="transmembrane region" description="Helical" evidence="9">
    <location>
        <begin position="524"/>
        <end position="547"/>
    </location>
</feature>
<feature type="transmembrane region" description="Helical" evidence="9">
    <location>
        <begin position="454"/>
        <end position="474"/>
    </location>
</feature>
<evidence type="ECO:0000313" key="11">
    <source>
        <dbReference type="Ensembl" id="ENSONIP00000077176.1"/>
    </source>
</evidence>
<feature type="transmembrane region" description="Helical" evidence="9">
    <location>
        <begin position="147"/>
        <end position="167"/>
    </location>
</feature>
<accession>A0A669F118</accession>
<dbReference type="AlphaFoldDB" id="A0A669F118"/>
<feature type="transmembrane region" description="Helical" evidence="9">
    <location>
        <begin position="361"/>
        <end position="380"/>
    </location>
</feature>
<evidence type="ECO:0000256" key="3">
    <source>
        <dbReference type="ARBA" id="ARBA00022448"/>
    </source>
</evidence>
<reference evidence="12" key="1">
    <citation type="submission" date="2012-01" db="EMBL/GenBank/DDBJ databases">
        <title>The Genome Sequence of Oreochromis niloticus (Nile Tilapia).</title>
        <authorList>
            <consortium name="Broad Institute Genome Assembly Team"/>
            <consortium name="Broad Institute Sequencing Platform"/>
            <person name="Di Palma F."/>
            <person name="Johnson J."/>
            <person name="Lander E.S."/>
            <person name="Lindblad-Toh K."/>
        </authorList>
    </citation>
    <scope>NUCLEOTIDE SEQUENCE [LARGE SCALE GENOMIC DNA]</scope>
</reference>
<organism evidence="11 12">
    <name type="scientific">Oreochromis niloticus</name>
    <name type="common">Nile tilapia</name>
    <name type="synonym">Tilapia nilotica</name>
    <dbReference type="NCBI Taxonomy" id="8128"/>
    <lineage>
        <taxon>Eukaryota</taxon>
        <taxon>Metazoa</taxon>
        <taxon>Chordata</taxon>
        <taxon>Craniata</taxon>
        <taxon>Vertebrata</taxon>
        <taxon>Euteleostomi</taxon>
        <taxon>Actinopterygii</taxon>
        <taxon>Neopterygii</taxon>
        <taxon>Teleostei</taxon>
        <taxon>Neoteleostei</taxon>
        <taxon>Acanthomorphata</taxon>
        <taxon>Ovalentaria</taxon>
        <taxon>Cichlomorphae</taxon>
        <taxon>Cichliformes</taxon>
        <taxon>Cichlidae</taxon>
        <taxon>African cichlids</taxon>
        <taxon>Pseudocrenilabrinae</taxon>
        <taxon>Oreochromini</taxon>
        <taxon>Oreochromis</taxon>
    </lineage>
</organism>
<dbReference type="InterPro" id="IPR045349">
    <property type="entry name" value="SLC41A1-3"/>
</dbReference>
<dbReference type="FunFam" id="1.10.357.20:FF:000002">
    <property type="entry name" value="Solute carrier family 41, member 2"/>
    <property type="match status" value="1"/>
</dbReference>
<feature type="transmembrane region" description="Helical" evidence="9">
    <location>
        <begin position="224"/>
        <end position="248"/>
    </location>
</feature>
<comment type="similarity">
    <text evidence="2 9">Belongs to the SLC41A transporter family.</text>
</comment>
<dbReference type="SUPFAM" id="SSF161093">
    <property type="entry name" value="MgtE membrane domain-like"/>
    <property type="match status" value="2"/>
</dbReference>
<dbReference type="FunCoup" id="A0A669F118">
    <property type="interactions" value="36"/>
</dbReference>
<keyword evidence="7 9" id="KW-0406">Ion transport</keyword>
<evidence type="ECO:0000256" key="5">
    <source>
        <dbReference type="ARBA" id="ARBA00022842"/>
    </source>
</evidence>
<sequence>QDLAIVGRKNSILTGSDLSLNQAQGAAALCYAQLKAERKQKANKRKCRVKLNSGGNVESVHFLLFYTVDPNYMVPFPLCASIYSRSKGKSPTGSPSASLGSTLDGQDDFILPPVVQPPPKKPTEERRKVPVAKVEEETSIAICLQVVFPYLLAGMGMVMAGMVLDIVQHWEVFKVITEVFILVPALVGLKGNLEMTLAARLSTAANTGQMDDPDKQWTMVCSNLALIQVQATVVGFLAAVAAICLGAISRGGIELEQAAVLCASSITTAFVAALSLGLVMIGVIIGSRKVGINPDNVATPIAASLGDLITLSLLAGVISLSLFLLDIWYLSPLVCLVFLCLIPVWVLVARQSPQIREVLRSGWQPVIVAMSISSFGGLILDKTVSDPNFEGMAIFTPVINGVGGNLVAIQASRISTYLHFWSIPGVLPYKMRQHWPNPCITFFSSGVNSKSARVLLMLVIPGHLVFLYAISLLQGEEAPITIAFTVCYLCAALLQVAILLYVADLIVRLMWRRSLDPDNFSIPYLTALGDLLGTGFLALCFRCVSVVQSLGL</sequence>
<dbReference type="InParanoid" id="A0A669F118"/>
<keyword evidence="6 9" id="KW-1133">Transmembrane helix</keyword>
<dbReference type="Gene3D" id="1.10.357.20">
    <property type="entry name" value="SLC41 divalent cation transporters, integral membrane domain"/>
    <property type="match status" value="2"/>
</dbReference>
<reference evidence="11" key="3">
    <citation type="submission" date="2025-09" db="UniProtKB">
        <authorList>
            <consortium name="Ensembl"/>
        </authorList>
    </citation>
    <scope>IDENTIFICATION</scope>
</reference>
<evidence type="ECO:0000256" key="7">
    <source>
        <dbReference type="ARBA" id="ARBA00023065"/>
    </source>
</evidence>
<evidence type="ECO:0000313" key="12">
    <source>
        <dbReference type="Proteomes" id="UP000005207"/>
    </source>
</evidence>
<keyword evidence="5 9" id="KW-0460">Magnesium</keyword>
<dbReference type="Proteomes" id="UP000005207">
    <property type="component" value="Linkage group LG20"/>
</dbReference>
<dbReference type="GeneTree" id="ENSGT00950000183042"/>
<proteinExistence type="inferred from homology"/>
<keyword evidence="8 9" id="KW-0472">Membrane</keyword>
<dbReference type="GO" id="GO:0022890">
    <property type="term" value="F:inorganic cation transmembrane transporter activity"/>
    <property type="evidence" value="ECO:0007669"/>
    <property type="project" value="UniProtKB-UniRule"/>
</dbReference>
<feature type="transmembrane region" description="Helical" evidence="9">
    <location>
        <begin position="327"/>
        <end position="349"/>
    </location>
</feature>
<name>A0A669F118_ORENI</name>
<dbReference type="PANTHER" id="PTHR16228">
    <property type="entry name" value="DIVALENT CATION TRANSPORTER SOLUTE CARRIER FAMILY 41"/>
    <property type="match status" value="1"/>
</dbReference>
<dbReference type="Ensembl" id="ENSONIT00000092831.1">
    <property type="protein sequence ID" value="ENSONIP00000077176.1"/>
    <property type="gene ID" value="ENSONIG00000009165.2"/>
</dbReference>
<keyword evidence="4 9" id="KW-0812">Transmembrane</keyword>
<keyword evidence="3 9" id="KW-0813">Transport</keyword>
<dbReference type="Pfam" id="PF01769">
    <property type="entry name" value="MgtE"/>
    <property type="match status" value="2"/>
</dbReference>
<dbReference type="PANTHER" id="PTHR16228:SF22">
    <property type="entry name" value="SOLUTE CARRIER FAMILY 41 MEMBER 3"/>
    <property type="match status" value="1"/>
</dbReference>
<protein>
    <recommendedName>
        <fullName evidence="9">Solute carrier family 41 member</fullName>
    </recommendedName>
</protein>
<feature type="domain" description="SLC41A/MgtE integral membrane" evidence="10">
    <location>
        <begin position="183"/>
        <end position="317"/>
    </location>
</feature>
<comment type="function">
    <text evidence="9">Acts as a magnesium transporter.</text>
</comment>
<dbReference type="InterPro" id="IPR006667">
    <property type="entry name" value="SLC41_membr_dom"/>
</dbReference>
<feature type="transmembrane region" description="Helical" evidence="9">
    <location>
        <begin position="260"/>
        <end position="285"/>
    </location>
</feature>
<reference evidence="11" key="2">
    <citation type="submission" date="2025-08" db="UniProtKB">
        <authorList>
            <consortium name="Ensembl"/>
        </authorList>
    </citation>
    <scope>IDENTIFICATION</scope>
</reference>
<evidence type="ECO:0000256" key="8">
    <source>
        <dbReference type="ARBA" id="ARBA00023136"/>
    </source>
</evidence>
<evidence type="ECO:0000256" key="9">
    <source>
        <dbReference type="RuleBase" id="RU369007"/>
    </source>
</evidence>
<gene>
    <name evidence="11" type="primary">LOC100695043</name>
</gene>
<dbReference type="InterPro" id="IPR036739">
    <property type="entry name" value="SLC41_membr_dom_sf"/>
</dbReference>
<evidence type="ECO:0000256" key="2">
    <source>
        <dbReference type="ARBA" id="ARBA00009749"/>
    </source>
</evidence>
<feature type="domain" description="SLC41A/MgtE integral membrane" evidence="10">
    <location>
        <begin position="396"/>
        <end position="539"/>
    </location>
</feature>
<evidence type="ECO:0000256" key="6">
    <source>
        <dbReference type="ARBA" id="ARBA00022989"/>
    </source>
</evidence>
<dbReference type="GO" id="GO:0008324">
    <property type="term" value="F:monoatomic cation transmembrane transporter activity"/>
    <property type="evidence" value="ECO:0007669"/>
    <property type="project" value="UniProtKB-UniRule"/>
</dbReference>
<evidence type="ECO:0000256" key="1">
    <source>
        <dbReference type="ARBA" id="ARBA00004141"/>
    </source>
</evidence>
<comment type="subcellular location">
    <subcellularLocation>
        <location evidence="1 9">Membrane</location>
        <topology evidence="1 9">Multi-pass membrane protein</topology>
    </subcellularLocation>
</comment>
<keyword evidence="12" id="KW-1185">Reference proteome</keyword>